<keyword evidence="3" id="KW-0735">Signal-anchor</keyword>
<keyword evidence="9" id="KW-1185">Reference proteome</keyword>
<dbReference type="PANTHER" id="PTHR42852">
    <property type="entry name" value="THIOL:DISULFIDE INTERCHANGE PROTEIN DSBE"/>
    <property type="match status" value="1"/>
</dbReference>
<dbReference type="PROSITE" id="PS51352">
    <property type="entry name" value="THIOREDOXIN_2"/>
    <property type="match status" value="1"/>
</dbReference>
<feature type="signal peptide" evidence="6">
    <location>
        <begin position="1"/>
        <end position="26"/>
    </location>
</feature>
<evidence type="ECO:0000256" key="4">
    <source>
        <dbReference type="ARBA" id="ARBA00023157"/>
    </source>
</evidence>
<comment type="caution">
    <text evidence="8">The sequence shown here is derived from an EMBL/GenBank/DDBJ whole genome shotgun (WGS) entry which is preliminary data.</text>
</comment>
<evidence type="ECO:0000259" key="7">
    <source>
        <dbReference type="PROSITE" id="PS51352"/>
    </source>
</evidence>
<dbReference type="InterPro" id="IPR013766">
    <property type="entry name" value="Thioredoxin_domain"/>
</dbReference>
<keyword evidence="5" id="KW-0676">Redox-active center</keyword>
<comment type="subcellular location">
    <subcellularLocation>
        <location evidence="1">Cell envelope</location>
    </subcellularLocation>
</comment>
<evidence type="ECO:0000256" key="6">
    <source>
        <dbReference type="SAM" id="SignalP"/>
    </source>
</evidence>
<gene>
    <name evidence="8" type="ORF">Q6348_04700</name>
</gene>
<reference evidence="8 9" key="1">
    <citation type="submission" date="2023-07" db="EMBL/GenBank/DDBJ databases">
        <title>Description of novel actinomycetes strains, isolated from tidal flat sediment.</title>
        <authorList>
            <person name="Lu C."/>
        </authorList>
    </citation>
    <scope>NUCLEOTIDE SEQUENCE [LARGE SCALE GENOMIC DNA]</scope>
    <source>
        <strain evidence="8 9">SYSU T00b441</strain>
    </source>
</reference>
<dbReference type="InterPro" id="IPR050553">
    <property type="entry name" value="Thioredoxin_ResA/DsbE_sf"/>
</dbReference>
<dbReference type="EMBL" id="JAUQYP010000001">
    <property type="protein sequence ID" value="MDO8106492.1"/>
    <property type="molecule type" value="Genomic_DNA"/>
</dbReference>
<dbReference type="PROSITE" id="PS51257">
    <property type="entry name" value="PROKAR_LIPOPROTEIN"/>
    <property type="match status" value="1"/>
</dbReference>
<feature type="domain" description="Thioredoxin" evidence="7">
    <location>
        <begin position="54"/>
        <end position="198"/>
    </location>
</feature>
<evidence type="ECO:0000256" key="2">
    <source>
        <dbReference type="ARBA" id="ARBA00022748"/>
    </source>
</evidence>
<dbReference type="Proteomes" id="UP001232536">
    <property type="component" value="Unassembled WGS sequence"/>
</dbReference>
<protein>
    <submittedName>
        <fullName evidence="8">TlpA disulfide reductase family protein</fullName>
    </submittedName>
</protein>
<sequence>MAAVRTRRPLRAALAAVVAVATLALAACSGQAQGYAADGEKAGYVSGDKSVTTWDPGHRPGPIELTGTSFAGDPIDVASWRGDVVLVNTWYANCPPCRAEAPDLAAVVTEYGPQGLKAVGINTRDEAGTAQAFVRTYGLTYPSIQDTDGSAIASLQGTVPLRAVPTTVLLDRQGRVAARILGMADPSTLRTLVADLLGESG</sequence>
<proteinExistence type="predicted"/>
<keyword evidence="2" id="KW-0201">Cytochrome c-type biogenesis</keyword>
<dbReference type="InterPro" id="IPR000866">
    <property type="entry name" value="AhpC/TSA"/>
</dbReference>
<keyword evidence="4" id="KW-1015">Disulfide bond</keyword>
<evidence type="ECO:0000313" key="8">
    <source>
        <dbReference type="EMBL" id="MDO8106492.1"/>
    </source>
</evidence>
<keyword evidence="3" id="KW-0812">Transmembrane</keyword>
<dbReference type="PANTHER" id="PTHR42852:SF6">
    <property type="entry name" value="THIOL:DISULFIDE INTERCHANGE PROTEIN DSBE"/>
    <property type="match status" value="1"/>
</dbReference>
<dbReference type="Pfam" id="PF00578">
    <property type="entry name" value="AhpC-TSA"/>
    <property type="match status" value="1"/>
</dbReference>
<evidence type="ECO:0000313" key="9">
    <source>
        <dbReference type="Proteomes" id="UP001232536"/>
    </source>
</evidence>
<organism evidence="8 9">
    <name type="scientific">Actinotalea lenta</name>
    <dbReference type="NCBI Taxonomy" id="3064654"/>
    <lineage>
        <taxon>Bacteria</taxon>
        <taxon>Bacillati</taxon>
        <taxon>Actinomycetota</taxon>
        <taxon>Actinomycetes</taxon>
        <taxon>Micrococcales</taxon>
        <taxon>Cellulomonadaceae</taxon>
        <taxon>Actinotalea</taxon>
    </lineage>
</organism>
<dbReference type="InterPro" id="IPR036249">
    <property type="entry name" value="Thioredoxin-like_sf"/>
</dbReference>
<feature type="chain" id="PRO_5045370178" evidence="6">
    <location>
        <begin position="27"/>
        <end position="201"/>
    </location>
</feature>
<dbReference type="CDD" id="cd02966">
    <property type="entry name" value="TlpA_like_family"/>
    <property type="match status" value="1"/>
</dbReference>
<evidence type="ECO:0000256" key="3">
    <source>
        <dbReference type="ARBA" id="ARBA00022968"/>
    </source>
</evidence>
<name>A0ABT9D6M9_9CELL</name>
<evidence type="ECO:0000256" key="5">
    <source>
        <dbReference type="ARBA" id="ARBA00023284"/>
    </source>
</evidence>
<dbReference type="Gene3D" id="3.40.30.10">
    <property type="entry name" value="Glutaredoxin"/>
    <property type="match status" value="1"/>
</dbReference>
<dbReference type="RefSeq" id="WP_304600146.1">
    <property type="nucleotide sequence ID" value="NZ_JAUQYO010000001.1"/>
</dbReference>
<accession>A0ABT9D6M9</accession>
<keyword evidence="6" id="KW-0732">Signal</keyword>
<evidence type="ECO:0000256" key="1">
    <source>
        <dbReference type="ARBA" id="ARBA00004196"/>
    </source>
</evidence>
<dbReference type="SUPFAM" id="SSF52833">
    <property type="entry name" value="Thioredoxin-like"/>
    <property type="match status" value="1"/>
</dbReference>